<comment type="caution">
    <text evidence="9">The sequence shown here is derived from an EMBL/GenBank/DDBJ whole genome shotgun (WGS) entry which is preliminary data.</text>
</comment>
<dbReference type="InterPro" id="IPR037066">
    <property type="entry name" value="Plug_dom_sf"/>
</dbReference>
<dbReference type="PROSITE" id="PS52016">
    <property type="entry name" value="TONB_DEPENDENT_REC_3"/>
    <property type="match status" value="1"/>
</dbReference>
<evidence type="ECO:0000256" key="7">
    <source>
        <dbReference type="PROSITE-ProRule" id="PRU01360"/>
    </source>
</evidence>
<keyword evidence="2 7" id="KW-0813">Transport</keyword>
<dbReference type="SUPFAM" id="SSF49464">
    <property type="entry name" value="Carboxypeptidase regulatory domain-like"/>
    <property type="match status" value="1"/>
</dbReference>
<dbReference type="Gene3D" id="2.170.130.10">
    <property type="entry name" value="TonB-dependent receptor, plug domain"/>
    <property type="match status" value="1"/>
</dbReference>
<evidence type="ECO:0000256" key="4">
    <source>
        <dbReference type="ARBA" id="ARBA00022692"/>
    </source>
</evidence>
<evidence type="ECO:0000256" key="5">
    <source>
        <dbReference type="ARBA" id="ARBA00023136"/>
    </source>
</evidence>
<feature type="domain" description="TonB-dependent receptor plug" evidence="8">
    <location>
        <begin position="219"/>
        <end position="292"/>
    </location>
</feature>
<dbReference type="InterPro" id="IPR008969">
    <property type="entry name" value="CarboxyPept-like_regulatory"/>
</dbReference>
<dbReference type="Pfam" id="PF07715">
    <property type="entry name" value="Plug"/>
    <property type="match status" value="1"/>
</dbReference>
<protein>
    <submittedName>
        <fullName evidence="9">Carboxypeptidase-like regulatory domain-containing protein</fullName>
    </submittedName>
</protein>
<dbReference type="InterPro" id="IPR012910">
    <property type="entry name" value="Plug_dom"/>
</dbReference>
<evidence type="ECO:0000313" key="10">
    <source>
        <dbReference type="Proteomes" id="UP001597011"/>
    </source>
</evidence>
<evidence type="ECO:0000256" key="2">
    <source>
        <dbReference type="ARBA" id="ARBA00022448"/>
    </source>
</evidence>
<comment type="similarity">
    <text evidence="7">Belongs to the TonB-dependent receptor family.</text>
</comment>
<keyword evidence="4 7" id="KW-0812">Transmembrane</keyword>
<comment type="subcellular location">
    <subcellularLocation>
        <location evidence="1 7">Cell outer membrane</location>
        <topology evidence="1 7">Multi-pass membrane protein</topology>
    </subcellularLocation>
</comment>
<proteinExistence type="inferred from homology"/>
<keyword evidence="6 7" id="KW-0998">Cell outer membrane</keyword>
<keyword evidence="10" id="KW-1185">Reference proteome</keyword>
<dbReference type="Proteomes" id="UP001597011">
    <property type="component" value="Unassembled WGS sequence"/>
</dbReference>
<accession>A0ABW3BXJ8</accession>
<sequence length="855" mass="96522">MKINKWILLIGLCAVNFCLGQNNSIKKPLKDIITATELKFNVKFSYAFDDVSDVVIEQPSPDYNLEQTIAYLNSKTLLNFKILDSRYITVSVIEKNISICGWVVASENNEPLLGASVVVNNSNKGIITNDNGKFQLNDVPLNATITISYLGFKNLQIPAKYFFSETHTCKQLVLTENKEELNQVLITKFLTTGFQKLLDGSTVLNTQSFGILPGLTDPDILQSIQTLPGVESINESIANINVRGGTNDQNLMLWDGIKMYHSGHFFGLISAYNPNLTSKVVVTKNGTSSEFSDGVSSTINMYTKNELTGKFSGGAGANLISADVFLEIPVSKKLELHVSGRRSITDVFKTPTYTNYFDRSFQDSDIKTTNESVENQTTTSNFIFYDYTAKVLFDLNENHKFRANVIGINNNLDYYERVVDNGESDSKSSNLSQENIGFGGQWMAQWNSKFKTHFTAYYSRYNVDAEDYSIETDQLLTQKNEVLETGFKLNSHYKLSDYLSLLNGYQFNETGILNETTVTKPVYDRTKKDVLLNHALFTEATYKQEGTFFRIGARANYFQKFNKLLIEPRLNLRQKVTSRFALKVEGEFKNQSATQIIDFQDDFLGVENRRWILANEKNSTDPTDRNIPISVSKQGSFGLEYHQNNLNIEATGFYKVVEGITASNQGFYNNFQYLNAIGDYTVKGLEFLVNKTSNSYSAWVSYTYSINDYTFETFTPSVFPNNADIRHSVSIGFNYDILENLKISLGGVWRTGQPYTAPVEGNETVQSGNSTFVNYDTPNSRNLDEIKRLDASLSYKFNIYQSINASLKLGVINLTNAKNIINRYYKVNPNDSTTAIQVNNTSLNLTPNVSFRVYF</sequence>
<dbReference type="RefSeq" id="WP_379943205.1">
    <property type="nucleotide sequence ID" value="NZ_JBHTIB010000014.1"/>
</dbReference>
<gene>
    <name evidence="9" type="ORF">ACFQ0I_13770</name>
</gene>
<evidence type="ECO:0000256" key="3">
    <source>
        <dbReference type="ARBA" id="ARBA00022452"/>
    </source>
</evidence>
<dbReference type="EMBL" id="JBHTIB010000014">
    <property type="protein sequence ID" value="MFD0836842.1"/>
    <property type="molecule type" value="Genomic_DNA"/>
</dbReference>
<name>A0ABW3BXJ8_9FLAO</name>
<keyword evidence="3 7" id="KW-1134">Transmembrane beta strand</keyword>
<evidence type="ECO:0000259" key="8">
    <source>
        <dbReference type="Pfam" id="PF07715"/>
    </source>
</evidence>
<reference evidence="10" key="1">
    <citation type="journal article" date="2019" name="Int. J. Syst. Evol. Microbiol.">
        <title>The Global Catalogue of Microorganisms (GCM) 10K type strain sequencing project: providing services to taxonomists for standard genome sequencing and annotation.</title>
        <authorList>
            <consortium name="The Broad Institute Genomics Platform"/>
            <consortium name="The Broad Institute Genome Sequencing Center for Infectious Disease"/>
            <person name="Wu L."/>
            <person name="Ma J."/>
        </authorList>
    </citation>
    <scope>NUCLEOTIDE SEQUENCE [LARGE SCALE GENOMIC DNA]</scope>
    <source>
        <strain evidence="10">CCUG 60529</strain>
    </source>
</reference>
<dbReference type="SUPFAM" id="SSF56935">
    <property type="entry name" value="Porins"/>
    <property type="match status" value="1"/>
</dbReference>
<organism evidence="9 10">
    <name type="scientific">Mariniflexile aquimaris</name>
    <dbReference type="NCBI Taxonomy" id="881009"/>
    <lineage>
        <taxon>Bacteria</taxon>
        <taxon>Pseudomonadati</taxon>
        <taxon>Bacteroidota</taxon>
        <taxon>Flavobacteriia</taxon>
        <taxon>Flavobacteriales</taxon>
        <taxon>Flavobacteriaceae</taxon>
        <taxon>Mariniflexile</taxon>
    </lineage>
</organism>
<evidence type="ECO:0000256" key="1">
    <source>
        <dbReference type="ARBA" id="ARBA00004571"/>
    </source>
</evidence>
<evidence type="ECO:0000256" key="6">
    <source>
        <dbReference type="ARBA" id="ARBA00023237"/>
    </source>
</evidence>
<dbReference type="Gene3D" id="2.40.170.20">
    <property type="entry name" value="TonB-dependent receptor, beta-barrel domain"/>
    <property type="match status" value="1"/>
</dbReference>
<dbReference type="InterPro" id="IPR036942">
    <property type="entry name" value="Beta-barrel_TonB_sf"/>
</dbReference>
<evidence type="ECO:0000313" key="9">
    <source>
        <dbReference type="EMBL" id="MFD0836842.1"/>
    </source>
</evidence>
<dbReference type="Gene3D" id="2.60.40.1120">
    <property type="entry name" value="Carboxypeptidase-like, regulatory domain"/>
    <property type="match status" value="1"/>
</dbReference>
<dbReference type="InterPro" id="IPR039426">
    <property type="entry name" value="TonB-dep_rcpt-like"/>
</dbReference>
<dbReference type="Pfam" id="PF13715">
    <property type="entry name" value="CarbopepD_reg_2"/>
    <property type="match status" value="1"/>
</dbReference>
<keyword evidence="5 7" id="KW-0472">Membrane</keyword>